<dbReference type="EMBL" id="JBHSFV010000002">
    <property type="protein sequence ID" value="MFC4633485.1"/>
    <property type="molecule type" value="Genomic_DNA"/>
</dbReference>
<feature type="region of interest" description="Disordered" evidence="1">
    <location>
        <begin position="194"/>
        <end position="246"/>
    </location>
</feature>
<name>A0ABV9HWU3_9FLAO</name>
<accession>A0ABV9HWU3</accession>
<reference evidence="4" key="1">
    <citation type="journal article" date="2019" name="Int. J. Syst. Evol. Microbiol.">
        <title>The Global Catalogue of Microorganisms (GCM) 10K type strain sequencing project: providing services to taxonomists for standard genome sequencing and annotation.</title>
        <authorList>
            <consortium name="The Broad Institute Genomics Platform"/>
            <consortium name="The Broad Institute Genome Sequencing Center for Infectious Disease"/>
            <person name="Wu L."/>
            <person name="Ma J."/>
        </authorList>
    </citation>
    <scope>NUCLEOTIDE SEQUENCE [LARGE SCALE GENOMIC DNA]</scope>
    <source>
        <strain evidence="4">YJ-61-S</strain>
    </source>
</reference>
<comment type="caution">
    <text evidence="3">The sequence shown here is derived from an EMBL/GenBank/DDBJ whole genome shotgun (WGS) entry which is preliminary data.</text>
</comment>
<organism evidence="3 4">
    <name type="scientific">Dokdonia ponticola</name>
    <dbReference type="NCBI Taxonomy" id="2041041"/>
    <lineage>
        <taxon>Bacteria</taxon>
        <taxon>Pseudomonadati</taxon>
        <taxon>Bacteroidota</taxon>
        <taxon>Flavobacteriia</taxon>
        <taxon>Flavobacteriales</taxon>
        <taxon>Flavobacteriaceae</taxon>
        <taxon>Dokdonia</taxon>
    </lineage>
</organism>
<keyword evidence="4" id="KW-1185">Reference proteome</keyword>
<feature type="compositionally biased region" description="Gly residues" evidence="1">
    <location>
        <begin position="211"/>
        <end position="235"/>
    </location>
</feature>
<dbReference type="RefSeq" id="WP_379977691.1">
    <property type="nucleotide sequence ID" value="NZ_JBHSFV010000002.1"/>
</dbReference>
<evidence type="ECO:0000313" key="3">
    <source>
        <dbReference type="EMBL" id="MFC4633485.1"/>
    </source>
</evidence>
<evidence type="ECO:0000313" key="4">
    <source>
        <dbReference type="Proteomes" id="UP001596043"/>
    </source>
</evidence>
<feature type="chain" id="PRO_5047146200" evidence="2">
    <location>
        <begin position="21"/>
        <end position="613"/>
    </location>
</feature>
<protein>
    <submittedName>
        <fullName evidence="3">Uncharacterized protein</fullName>
    </submittedName>
</protein>
<dbReference type="Proteomes" id="UP001596043">
    <property type="component" value="Unassembled WGS sequence"/>
</dbReference>
<evidence type="ECO:0000256" key="1">
    <source>
        <dbReference type="SAM" id="MobiDB-lite"/>
    </source>
</evidence>
<keyword evidence="2" id="KW-0732">Signal</keyword>
<proteinExistence type="predicted"/>
<evidence type="ECO:0000256" key="2">
    <source>
        <dbReference type="SAM" id="SignalP"/>
    </source>
</evidence>
<sequence length="613" mass="68454">MIKNLVLWRTRIFLFLTAMALFICCQKDDDGSFPLLEAHQHEQLQTTTTIVSLDEIPKVADYLSTLGDHRGHFTIEKSIIANNRSNEPNLVIGTLQTSEIIQVTDQYDRKNHTFLLTSIENTDTTVTSTFNLIVQESSSGLFSYIVEYRPDEGWIPNYRDTQDFSTFSGEIIHYSIAGRYIAKLSLIDGVTISGETRSPCSDDGDPDGDTGNNGGNDGNPGPGDSGPGDGDGGGNEDNPPPDPDVSADLKWLCVWRQFLHNEPSECNNPSLGGSWVIVITYGDKSVEDTVRCPDDLPELPEVCYDNNGDPCPNQCDPNGNGCAEEPNPNVGIFFDIECTLENNEMNVNSPFNVDFSFINPCTVGTITTPQDEKLLCIYSKITDTPLFKQFFVNTFGESDVLNVTFKVVDQFPNSTHPNANGVTVANSVERNIQTGEITSMNVEIFIRKSYMELNSNIAVAKTIIHESIHAYLLVHYLGCNQAIDIEGLNNLDFGNLINEYYGSACPNQEQHEFMFEYMIPAMQEILSDVRDNFVPQTHQSAAESQNHFMDENNPSGDTVPWDWNQFYFYLSLAGLHETNGYMNNIENSPAKLFNYQQYVQIGQSSFSKTYCED</sequence>
<gene>
    <name evidence="3" type="ORF">ACFO3O_06180</name>
</gene>
<feature type="signal peptide" evidence="2">
    <location>
        <begin position="1"/>
        <end position="20"/>
    </location>
</feature>